<dbReference type="Gene3D" id="3.30.70.270">
    <property type="match status" value="1"/>
</dbReference>
<proteinExistence type="predicted"/>
<gene>
    <name evidence="1" type="primary">pol</name>
    <name evidence="1" type="ORF">CR513_10963</name>
</gene>
<dbReference type="InterPro" id="IPR043128">
    <property type="entry name" value="Rev_trsase/Diguanyl_cyclase"/>
</dbReference>
<protein>
    <submittedName>
        <fullName evidence="1">Retrovirus-related Pol polyprotein from transposon gypsy</fullName>
    </submittedName>
</protein>
<feature type="non-terminal residue" evidence="1">
    <location>
        <position position="1"/>
    </location>
</feature>
<accession>A0A371HR14</accession>
<sequence length="170" mass="20053">MRSFHGLASFYRRFVRDFGTLSAPLNEIVKKSYGFKREENQESVFQALKDRLTHASILALLNFANHLKWNLISYFSEKLKSTHPNYSTYDKELYALMRDYMFGNIICCPRSMLSKSHAKWMEFIKQFHYVIKHKQGKMNIVVDALSMRYASIAMLETKLLGLECLKELYK</sequence>
<dbReference type="PANTHER" id="PTHR35046">
    <property type="entry name" value="ZINC KNUCKLE (CCHC-TYPE) FAMILY PROTEIN"/>
    <property type="match status" value="1"/>
</dbReference>
<evidence type="ECO:0000313" key="2">
    <source>
        <dbReference type="Proteomes" id="UP000257109"/>
    </source>
</evidence>
<dbReference type="SUPFAM" id="SSF56672">
    <property type="entry name" value="DNA/RNA polymerases"/>
    <property type="match status" value="1"/>
</dbReference>
<name>A0A371HR14_MUCPR</name>
<dbReference type="STRING" id="157652.A0A371HR14"/>
<evidence type="ECO:0000313" key="1">
    <source>
        <dbReference type="EMBL" id="RDY05226.1"/>
    </source>
</evidence>
<dbReference type="EMBL" id="QJKJ01001924">
    <property type="protein sequence ID" value="RDY05226.1"/>
    <property type="molecule type" value="Genomic_DNA"/>
</dbReference>
<dbReference type="OrthoDB" id="1933708at2759"/>
<dbReference type="InterPro" id="IPR043502">
    <property type="entry name" value="DNA/RNA_pol_sf"/>
</dbReference>
<dbReference type="PANTHER" id="PTHR35046:SF9">
    <property type="entry name" value="RNA-DIRECTED DNA POLYMERASE"/>
    <property type="match status" value="1"/>
</dbReference>
<keyword evidence="2" id="KW-1185">Reference proteome</keyword>
<dbReference type="Proteomes" id="UP000257109">
    <property type="component" value="Unassembled WGS sequence"/>
</dbReference>
<organism evidence="1 2">
    <name type="scientific">Mucuna pruriens</name>
    <name type="common">Velvet bean</name>
    <name type="synonym">Dolichos pruriens</name>
    <dbReference type="NCBI Taxonomy" id="157652"/>
    <lineage>
        <taxon>Eukaryota</taxon>
        <taxon>Viridiplantae</taxon>
        <taxon>Streptophyta</taxon>
        <taxon>Embryophyta</taxon>
        <taxon>Tracheophyta</taxon>
        <taxon>Spermatophyta</taxon>
        <taxon>Magnoliopsida</taxon>
        <taxon>eudicotyledons</taxon>
        <taxon>Gunneridae</taxon>
        <taxon>Pentapetalae</taxon>
        <taxon>rosids</taxon>
        <taxon>fabids</taxon>
        <taxon>Fabales</taxon>
        <taxon>Fabaceae</taxon>
        <taxon>Papilionoideae</taxon>
        <taxon>50 kb inversion clade</taxon>
        <taxon>NPAAA clade</taxon>
        <taxon>indigoferoid/millettioid clade</taxon>
        <taxon>Phaseoleae</taxon>
        <taxon>Mucuna</taxon>
    </lineage>
</organism>
<reference evidence="1" key="1">
    <citation type="submission" date="2018-05" db="EMBL/GenBank/DDBJ databases">
        <title>Draft genome of Mucuna pruriens seed.</title>
        <authorList>
            <person name="Nnadi N.E."/>
            <person name="Vos R."/>
            <person name="Hasami M.H."/>
            <person name="Devisetty U.K."/>
            <person name="Aguiy J.C."/>
        </authorList>
    </citation>
    <scope>NUCLEOTIDE SEQUENCE [LARGE SCALE GENOMIC DNA]</scope>
    <source>
        <strain evidence="1">JCA_2017</strain>
    </source>
</reference>
<dbReference type="AlphaFoldDB" id="A0A371HR14"/>
<comment type="caution">
    <text evidence="1">The sequence shown here is derived from an EMBL/GenBank/DDBJ whole genome shotgun (WGS) entry which is preliminary data.</text>
</comment>